<dbReference type="RefSeq" id="YP_009001118.1">
    <property type="nucleotide sequence ID" value="NC_023423.1"/>
</dbReference>
<gene>
    <name evidence="1" type="ORF">pv_216</name>
</gene>
<dbReference type="Proteomes" id="UP000202176">
    <property type="component" value="Segment"/>
</dbReference>
<dbReference type="GeneID" id="18266244"/>
<organism evidence="1 2">
    <name type="scientific">Pithovirus sibericum</name>
    <dbReference type="NCBI Taxonomy" id="1450746"/>
    <lineage>
        <taxon>Viruses</taxon>
        <taxon>Pithoviruses</taxon>
        <taxon>Orthopithovirinae</taxon>
        <taxon>Alphapithovirus</taxon>
        <taxon>Alphapithovirus sibericum</taxon>
    </lineage>
</organism>
<keyword evidence="2" id="KW-1185">Reference proteome</keyword>
<reference evidence="1 2" key="1">
    <citation type="journal article" date="2014" name="Proc. Natl. Acad. Sci. U.S.A.">
        <title>Thirty-thousand-year-old distant relative of giant icosahedral DNA viruses with a pandoravirus morphology.</title>
        <authorList>
            <person name="Legendre M."/>
            <person name="Bartoli J."/>
            <person name="Shmakova L."/>
            <person name="Jeudy S."/>
            <person name="Labadie K."/>
            <person name="Adrait A."/>
            <person name="Lescot M."/>
            <person name="Poirot O."/>
            <person name="Bertaux L."/>
            <person name="Bruley C."/>
            <person name="Coute Y."/>
            <person name="Rivkina E."/>
            <person name="Abergel C."/>
            <person name="Claverie J.M."/>
        </authorList>
    </citation>
    <scope>NUCLEOTIDE SEQUENCE [LARGE SCALE GENOMIC DNA]</scope>
    <source>
        <strain evidence="1">P1084-T</strain>
    </source>
</reference>
<evidence type="ECO:0000313" key="2">
    <source>
        <dbReference type="Proteomes" id="UP000202176"/>
    </source>
</evidence>
<evidence type="ECO:0000313" key="1">
    <source>
        <dbReference type="EMBL" id="AHH01783.1"/>
    </source>
</evidence>
<accession>W5S4U3</accession>
<dbReference type="OrthoDB" id="40442at10239"/>
<dbReference type="KEGG" id="vg:18266244"/>
<sequence>MQPRQGQISSLTGLVASSIDLQKIISTCNSPSFADSGICSWETWRERAFLRYGVPYEYFDLARSVLSEPNEEVPGDIGVPARNVSGSFRYLEIATKFELLPESAASLNKRTATVSGIYESYAGVLEALKRNDPEGIDIFFPRLRESQREQLIQNIREHDEDILPKKFRFAAFGHLIDLLFGTATREVLTEGFTDDEGEIIKPYQPSDWEISVEEAEKNKEDDGSRMIKGVGGETEEEFFEGLMYLISQGCRFALEQALEILVREDVISILEPIFLSALKSGQVDMVDRVLFLRSLLGLPIDGKTVLDIVSPAPFQISFIDGGRNPPIVQVPNPQQIPDRYFDAACYGGNPLLVDFLLAMNDEPEYLPSTLGIIEGYFTRRDPVGYYQVLQRCGFVFSSENISSLGDIDIDLFLSSFKSNYFTGWRNFDYDVLTESKGNVDILLTYLPRYQQYMEGMDEKAKLRSRGKPSIVHEFKKKLYPLSALLVSGAYTNY</sequence>
<proteinExistence type="predicted"/>
<name>W5S4U3_9VIRU</name>
<dbReference type="EMBL" id="KF740664">
    <property type="protein sequence ID" value="AHH01783.1"/>
    <property type="molecule type" value="Genomic_DNA"/>
</dbReference>
<protein>
    <submittedName>
        <fullName evidence="1">Uncharacterized protein</fullName>
    </submittedName>
</protein>